<dbReference type="RefSeq" id="WP_066482576.1">
    <property type="nucleotide sequence ID" value="NZ_BCNT01000018.1"/>
</dbReference>
<evidence type="ECO:0000313" key="1">
    <source>
        <dbReference type="EMBL" id="MFD2755410.1"/>
    </source>
</evidence>
<dbReference type="Proteomes" id="UP001597463">
    <property type="component" value="Unassembled WGS sequence"/>
</dbReference>
<protein>
    <submittedName>
        <fullName evidence="1">Uncharacterized protein</fullName>
    </submittedName>
</protein>
<comment type="caution">
    <text evidence="1">The sequence shown here is derived from an EMBL/GenBank/DDBJ whole genome shotgun (WGS) entry which is preliminary data.</text>
</comment>
<organism evidence="1 2">
    <name type="scientific">Comamonas terrae</name>
    <dbReference type="NCBI Taxonomy" id="673548"/>
    <lineage>
        <taxon>Bacteria</taxon>
        <taxon>Pseudomonadati</taxon>
        <taxon>Pseudomonadota</taxon>
        <taxon>Betaproteobacteria</taxon>
        <taxon>Burkholderiales</taxon>
        <taxon>Comamonadaceae</taxon>
        <taxon>Comamonas</taxon>
    </lineage>
</organism>
<proteinExistence type="predicted"/>
<evidence type="ECO:0000313" key="2">
    <source>
        <dbReference type="Proteomes" id="UP001597463"/>
    </source>
</evidence>
<accession>A0ABW5USI5</accession>
<dbReference type="EMBL" id="JBHUMV010000007">
    <property type="protein sequence ID" value="MFD2755410.1"/>
    <property type="molecule type" value="Genomic_DNA"/>
</dbReference>
<sequence length="102" mass="11367">MNQSLKEALTICDEIEELLANAMPAPDTQKLDRIRFLAGQLGGHDSYITDQANKLRSRAAIYFSARRHQSQQGGADGLMREMRYSLLNAIRNQVSALQAGMD</sequence>
<reference evidence="2" key="1">
    <citation type="journal article" date="2019" name="Int. J. Syst. Evol. Microbiol.">
        <title>The Global Catalogue of Microorganisms (GCM) 10K type strain sequencing project: providing services to taxonomists for standard genome sequencing and annotation.</title>
        <authorList>
            <consortium name="The Broad Institute Genomics Platform"/>
            <consortium name="The Broad Institute Genome Sequencing Center for Infectious Disease"/>
            <person name="Wu L."/>
            <person name="Ma J."/>
        </authorList>
    </citation>
    <scope>NUCLEOTIDE SEQUENCE [LARGE SCALE GENOMIC DNA]</scope>
    <source>
        <strain evidence="2">TISTR 1906</strain>
    </source>
</reference>
<keyword evidence="2" id="KW-1185">Reference proteome</keyword>
<gene>
    <name evidence="1" type="ORF">ACFSW6_15040</name>
</gene>
<name>A0ABW5USI5_9BURK</name>